<dbReference type="AlphaFoldDB" id="A0A0F9KWV4"/>
<feature type="compositionally biased region" description="Basic and acidic residues" evidence="1">
    <location>
        <begin position="43"/>
        <end position="65"/>
    </location>
</feature>
<proteinExistence type="predicted"/>
<organism evidence="2">
    <name type="scientific">marine sediment metagenome</name>
    <dbReference type="NCBI Taxonomy" id="412755"/>
    <lineage>
        <taxon>unclassified sequences</taxon>
        <taxon>metagenomes</taxon>
        <taxon>ecological metagenomes</taxon>
    </lineage>
</organism>
<evidence type="ECO:0000313" key="2">
    <source>
        <dbReference type="EMBL" id="KKM79261.1"/>
    </source>
</evidence>
<reference evidence="2" key="1">
    <citation type="journal article" date="2015" name="Nature">
        <title>Complex archaea that bridge the gap between prokaryotes and eukaryotes.</title>
        <authorList>
            <person name="Spang A."/>
            <person name="Saw J.H."/>
            <person name="Jorgensen S.L."/>
            <person name="Zaremba-Niedzwiedzka K."/>
            <person name="Martijn J."/>
            <person name="Lind A.E."/>
            <person name="van Eijk R."/>
            <person name="Schleper C."/>
            <person name="Guy L."/>
            <person name="Ettema T.J."/>
        </authorList>
    </citation>
    <scope>NUCLEOTIDE SEQUENCE</scope>
</reference>
<name>A0A0F9KWV4_9ZZZZ</name>
<feature type="region of interest" description="Disordered" evidence="1">
    <location>
        <begin position="36"/>
        <end position="65"/>
    </location>
</feature>
<sequence>MGKWMHWQLYGDDPDVGFSNGCLKEISKFITSLYSKEKKKKEEKKPEGKEENTPVTPKEEIKMKH</sequence>
<comment type="caution">
    <text evidence="2">The sequence shown here is derived from an EMBL/GenBank/DDBJ whole genome shotgun (WGS) entry which is preliminary data.</text>
</comment>
<accession>A0A0F9KWV4</accession>
<dbReference type="EMBL" id="LAZR01008358">
    <property type="protein sequence ID" value="KKM79261.1"/>
    <property type="molecule type" value="Genomic_DNA"/>
</dbReference>
<protein>
    <submittedName>
        <fullName evidence="2">Uncharacterized protein</fullName>
    </submittedName>
</protein>
<gene>
    <name evidence="2" type="ORF">LCGC14_1351650</name>
</gene>
<evidence type="ECO:0000256" key="1">
    <source>
        <dbReference type="SAM" id="MobiDB-lite"/>
    </source>
</evidence>